<gene>
    <name evidence="2" type="ORF">BVL52_20900</name>
</gene>
<organism evidence="2 3">
    <name type="scientific">Pseudomonas oryzihabitans</name>
    <dbReference type="NCBI Taxonomy" id="47885"/>
    <lineage>
        <taxon>Bacteria</taxon>
        <taxon>Pseudomonadati</taxon>
        <taxon>Pseudomonadota</taxon>
        <taxon>Gammaproteobacteria</taxon>
        <taxon>Pseudomonadales</taxon>
        <taxon>Pseudomonadaceae</taxon>
        <taxon>Pseudomonas</taxon>
    </lineage>
</organism>
<accession>A0ABX3IS50</accession>
<proteinExistence type="predicted"/>
<evidence type="ECO:0000313" key="3">
    <source>
        <dbReference type="Proteomes" id="UP000189310"/>
    </source>
</evidence>
<dbReference type="RefSeq" id="WP_077172972.1">
    <property type="nucleotide sequence ID" value="NZ_MTLN01000008.1"/>
</dbReference>
<evidence type="ECO:0000313" key="2">
    <source>
        <dbReference type="EMBL" id="ONN70694.1"/>
    </source>
</evidence>
<dbReference type="Pfam" id="PF01726">
    <property type="entry name" value="LexA_DNA_bind"/>
    <property type="match status" value="1"/>
</dbReference>
<reference evidence="2 3" key="1">
    <citation type="submission" date="2017-01" db="EMBL/GenBank/DDBJ databases">
        <title>Pseudomonas psychrotolerans genome sequencing and assembly.</title>
        <authorList>
            <person name="Vyas B."/>
            <person name="Mayilraj S."/>
        </authorList>
    </citation>
    <scope>NUCLEOTIDE SEQUENCE [LARGE SCALE GENOMIC DNA]</scope>
    <source>
        <strain evidence="2 3">SDS18</strain>
    </source>
</reference>
<dbReference type="Gene3D" id="1.10.10.10">
    <property type="entry name" value="Winged helix-like DNA-binding domain superfamily/Winged helix DNA-binding domain"/>
    <property type="match status" value="1"/>
</dbReference>
<comment type="caution">
    <text evidence="2">The sequence shown here is derived from an EMBL/GenBank/DDBJ whole genome shotgun (WGS) entry which is preliminary data.</text>
</comment>
<dbReference type="InterPro" id="IPR006199">
    <property type="entry name" value="LexA_DNA-bd_dom"/>
</dbReference>
<protein>
    <recommendedName>
        <fullName evidence="1">LexA repressor DNA-binding domain-containing protein</fullName>
    </recommendedName>
</protein>
<dbReference type="Proteomes" id="UP000189310">
    <property type="component" value="Unassembled WGS sequence"/>
</dbReference>
<sequence>MANALTPRQLQTLQEMEAFLSAHNYPPTRAELAELMGMASPNGVQEHLAALEEKGFLELTPNTARGIRLLRSSS</sequence>
<dbReference type="InterPro" id="IPR036388">
    <property type="entry name" value="WH-like_DNA-bd_sf"/>
</dbReference>
<dbReference type="SUPFAM" id="SSF46785">
    <property type="entry name" value="Winged helix' DNA-binding domain"/>
    <property type="match status" value="1"/>
</dbReference>
<name>A0ABX3IS50_9PSED</name>
<feature type="domain" description="LexA repressor DNA-binding" evidence="1">
    <location>
        <begin position="3"/>
        <end position="66"/>
    </location>
</feature>
<dbReference type="EMBL" id="MTLN01000008">
    <property type="protein sequence ID" value="ONN70694.1"/>
    <property type="molecule type" value="Genomic_DNA"/>
</dbReference>
<evidence type="ECO:0000259" key="1">
    <source>
        <dbReference type="Pfam" id="PF01726"/>
    </source>
</evidence>
<keyword evidence="3" id="KW-1185">Reference proteome</keyword>
<dbReference type="InterPro" id="IPR036390">
    <property type="entry name" value="WH_DNA-bd_sf"/>
</dbReference>